<organism evidence="1 2">
    <name type="scientific">Maricaulis maris (strain MCS10)</name>
    <name type="common">Caulobacter maris</name>
    <dbReference type="NCBI Taxonomy" id="394221"/>
    <lineage>
        <taxon>Bacteria</taxon>
        <taxon>Pseudomonadati</taxon>
        <taxon>Pseudomonadota</taxon>
        <taxon>Alphaproteobacteria</taxon>
        <taxon>Maricaulales</taxon>
        <taxon>Maricaulaceae</taxon>
        <taxon>Maricaulis</taxon>
    </lineage>
</organism>
<protein>
    <submittedName>
        <fullName evidence="1">Uncharacterized protein</fullName>
    </submittedName>
</protein>
<proteinExistence type="predicted"/>
<dbReference type="AlphaFoldDB" id="Q0ARZ3"/>
<keyword evidence="2" id="KW-1185">Reference proteome</keyword>
<dbReference type="KEGG" id="mmr:Mmar10_0651"/>
<evidence type="ECO:0000313" key="2">
    <source>
        <dbReference type="Proteomes" id="UP000001964"/>
    </source>
</evidence>
<reference evidence="1 2" key="1">
    <citation type="submission" date="2006-08" db="EMBL/GenBank/DDBJ databases">
        <title>Complete sequence of Maricaulis maris MCS10.</title>
        <authorList>
            <consortium name="US DOE Joint Genome Institute"/>
            <person name="Copeland A."/>
            <person name="Lucas S."/>
            <person name="Lapidus A."/>
            <person name="Barry K."/>
            <person name="Detter J.C."/>
            <person name="Glavina del Rio T."/>
            <person name="Hammon N."/>
            <person name="Israni S."/>
            <person name="Dalin E."/>
            <person name="Tice H."/>
            <person name="Pitluck S."/>
            <person name="Saunders E."/>
            <person name="Brettin T."/>
            <person name="Bruce D."/>
            <person name="Han C."/>
            <person name="Tapia R."/>
            <person name="Gilna P."/>
            <person name="Schmutz J."/>
            <person name="Larimer F."/>
            <person name="Land M."/>
            <person name="Hauser L."/>
            <person name="Kyrpides N."/>
            <person name="Mikhailova N."/>
            <person name="Viollier P."/>
            <person name="Stephens C."/>
            <person name="Richardson P."/>
        </authorList>
    </citation>
    <scope>NUCLEOTIDE SEQUENCE [LARGE SCALE GENOMIC DNA]</scope>
    <source>
        <strain evidence="1 2">MCS10</strain>
    </source>
</reference>
<gene>
    <name evidence="1" type="ordered locus">Mmar10_0651</name>
</gene>
<sequence length="87" mass="9418" precursor="true">MGTKSERIHVLVHSLATALFVLAVILELANTADPNLFGLNFLVGFFYIGTGWLYLLNPEIEFSRLSLAGPLLLMACFVSLFGFGGAP</sequence>
<dbReference type="RefSeq" id="WP_011642591.1">
    <property type="nucleotide sequence ID" value="NC_008347.1"/>
</dbReference>
<dbReference type="Proteomes" id="UP000001964">
    <property type="component" value="Chromosome"/>
</dbReference>
<dbReference type="EMBL" id="CP000449">
    <property type="protein sequence ID" value="ABI64944.1"/>
    <property type="molecule type" value="Genomic_DNA"/>
</dbReference>
<dbReference type="HOGENOM" id="CLU_2479685_0_0_5"/>
<accession>Q0ARZ3</accession>
<name>Q0ARZ3_MARMM</name>
<evidence type="ECO:0000313" key="1">
    <source>
        <dbReference type="EMBL" id="ABI64944.1"/>
    </source>
</evidence>